<organism evidence="3 4">
    <name type="scientific">Chryseobacterium aquaeductus</name>
    <dbReference type="NCBI Taxonomy" id="2675056"/>
    <lineage>
        <taxon>Bacteria</taxon>
        <taxon>Pseudomonadati</taxon>
        <taxon>Bacteroidota</taxon>
        <taxon>Flavobacteriia</taxon>
        <taxon>Flavobacteriales</taxon>
        <taxon>Weeksellaceae</taxon>
        <taxon>Chryseobacterium group</taxon>
        <taxon>Chryseobacterium</taxon>
    </lineage>
</organism>
<dbReference type="PANTHER" id="PTHR46825">
    <property type="entry name" value="D-ALANYL-D-ALANINE-CARBOXYPEPTIDASE/ENDOPEPTIDASE AMPH"/>
    <property type="match status" value="1"/>
</dbReference>
<dbReference type="RefSeq" id="WP_162087038.1">
    <property type="nucleotide sequence ID" value="NZ_CAJIMS010000001.1"/>
</dbReference>
<dbReference type="EMBL" id="CAJIMS010000001">
    <property type="protein sequence ID" value="CAD7799646.1"/>
    <property type="molecule type" value="Genomic_DNA"/>
</dbReference>
<protein>
    <submittedName>
        <fullName evidence="3">Penicillin-binding protein PbpX</fullName>
    </submittedName>
</protein>
<name>A0A9N8MEQ0_9FLAO</name>
<keyword evidence="4" id="KW-1185">Reference proteome</keyword>
<feature type="domain" description="Beta-lactamase-related" evidence="2">
    <location>
        <begin position="155"/>
        <end position="435"/>
    </location>
</feature>
<dbReference type="SUPFAM" id="SSF56601">
    <property type="entry name" value="beta-lactamase/transpeptidase-like"/>
    <property type="match status" value="1"/>
</dbReference>
<proteinExistence type="predicted"/>
<dbReference type="Gene3D" id="3.40.710.10">
    <property type="entry name" value="DD-peptidase/beta-lactamase superfamily"/>
    <property type="match status" value="1"/>
</dbReference>
<dbReference type="AlphaFoldDB" id="A0A9N8MEQ0"/>
<evidence type="ECO:0000313" key="3">
    <source>
        <dbReference type="EMBL" id="CAD7799646.1"/>
    </source>
</evidence>
<dbReference type="PANTHER" id="PTHR46825:SF7">
    <property type="entry name" value="D-ALANYL-D-ALANINE CARBOXYPEPTIDASE"/>
    <property type="match status" value="1"/>
</dbReference>
<dbReference type="InterPro" id="IPR001466">
    <property type="entry name" value="Beta-lactam-related"/>
</dbReference>
<dbReference type="Pfam" id="PF00144">
    <property type="entry name" value="Beta-lactamase"/>
    <property type="match status" value="1"/>
</dbReference>
<reference evidence="3" key="1">
    <citation type="submission" date="2020-12" db="EMBL/GenBank/DDBJ databases">
        <authorList>
            <person name="Rodrigo-Torres L."/>
            <person name="Arahal R. D."/>
            <person name="Lucena T."/>
        </authorList>
    </citation>
    <scope>NUCLEOTIDE SEQUENCE</scope>
    <source>
        <strain evidence="3">CECT 9390</strain>
    </source>
</reference>
<gene>
    <name evidence="3" type="primary">pbpX</name>
    <name evidence="3" type="ORF">CHRY9390_00516</name>
</gene>
<dbReference type="Proteomes" id="UP000662618">
    <property type="component" value="Unassembled WGS sequence"/>
</dbReference>
<feature type="chain" id="PRO_5040468051" evidence="1">
    <location>
        <begin position="19"/>
        <end position="547"/>
    </location>
</feature>
<dbReference type="InterPro" id="IPR012338">
    <property type="entry name" value="Beta-lactam/transpept-like"/>
</dbReference>
<comment type="caution">
    <text evidence="3">The sequence shown here is derived from an EMBL/GenBank/DDBJ whole genome shotgun (WGS) entry which is preliminary data.</text>
</comment>
<keyword evidence="1" id="KW-0732">Signal</keyword>
<evidence type="ECO:0000313" key="4">
    <source>
        <dbReference type="Proteomes" id="UP000662618"/>
    </source>
</evidence>
<accession>A0A9N8MEQ0</accession>
<sequence>MKNKFFLVLILLAQTFYAQEITGSWKGELNIEGTKLPIVFHIKQDKDLYTSTTDSPLQNVKDMPVDKTTFQNNELMLEIKSIGAVYKGKLNDKKITGTLTQGGESLPLTLESFEKESVKPVSQKVLHLSTNMNESIKKLEDFISYLENNNAEAGELSIFKDGKEIYKRNFGQKNLPNASATDVTFQIGSITKTMTAVMVFKLIEKKQLNLDDKLSKFFPKVPNADKITITQLLSHTAGLGDYVQGKNEVMWLTHKTTEMQIMDRIVEQGSVFEPGTSSEYSNTGYYLLTKILEKITKKSYSENIKEYIVAPLKMQNFFSADQKPSNVFKSYQYLNSWKPVTDFDFNNVVGVGDIATTPTNLNVIINSIFDEKLVSKKVLNQMMPKEKEKYGRGIIKVPFFSKMFYGHSGGTYGTNSLMVYNPEDRISLSYSLNADRIGINNFVIGVLSMLYNENYEYPKLNNQKVSRSELKKYEGDYSSKDIPLGLKIFVKDDALFAQGTDQPEFPLEFTEKDQFKFDKAGVKIIFLPESKQLKLVQGGVTYLYDKK</sequence>
<feature type="signal peptide" evidence="1">
    <location>
        <begin position="1"/>
        <end position="18"/>
    </location>
</feature>
<dbReference type="InterPro" id="IPR050491">
    <property type="entry name" value="AmpC-like"/>
</dbReference>
<evidence type="ECO:0000256" key="1">
    <source>
        <dbReference type="SAM" id="SignalP"/>
    </source>
</evidence>
<evidence type="ECO:0000259" key="2">
    <source>
        <dbReference type="Pfam" id="PF00144"/>
    </source>
</evidence>